<evidence type="ECO:0000313" key="8">
    <source>
        <dbReference type="Proteomes" id="UP000000445"/>
    </source>
</evidence>
<dbReference type="PANTHER" id="PTHR37693:SF1">
    <property type="entry name" value="INTEGRAL MEMBRANE PROTEIN"/>
    <property type="match status" value="1"/>
</dbReference>
<dbReference type="STRING" id="309803.CTN_1201"/>
<feature type="transmembrane region" description="Helical" evidence="6">
    <location>
        <begin position="325"/>
        <end position="341"/>
    </location>
</feature>
<gene>
    <name evidence="7" type="ordered locus">CTN_1201</name>
</gene>
<dbReference type="AlphaFoldDB" id="B9K8U4"/>
<reference evidence="7 8" key="1">
    <citation type="journal article" date="2009" name="Biosci. Biotechnol. Biochem.">
        <title>WeGAS: a web-based microbial genome annotation system.</title>
        <authorList>
            <person name="Lee D."/>
            <person name="Seo H."/>
            <person name="Park C."/>
            <person name="Park K."/>
        </authorList>
    </citation>
    <scope>NUCLEOTIDE SEQUENCE [LARGE SCALE GENOMIC DNA]</scope>
    <source>
        <strain evidence="8">ATCC 49049 / DSM 4359 / NBRC 107923 / NS-E</strain>
    </source>
</reference>
<keyword evidence="3 6" id="KW-0812">Transmembrane</keyword>
<feature type="transmembrane region" description="Helical" evidence="6">
    <location>
        <begin position="269"/>
        <end position="287"/>
    </location>
</feature>
<comment type="subcellular location">
    <subcellularLocation>
        <location evidence="1">Cell membrane</location>
        <topology evidence="1">Multi-pass membrane protein</topology>
    </subcellularLocation>
</comment>
<proteinExistence type="predicted"/>
<evidence type="ECO:0000256" key="3">
    <source>
        <dbReference type="ARBA" id="ARBA00022692"/>
    </source>
</evidence>
<feature type="transmembrane region" description="Helical" evidence="6">
    <location>
        <begin position="20"/>
        <end position="40"/>
    </location>
</feature>
<dbReference type="Proteomes" id="UP000000445">
    <property type="component" value="Chromosome"/>
</dbReference>
<sequence length="350" mass="39307">MLIFFLADTSGKEMSMKRSVFLPLIIGVGAVVLVASLAGSGNVWKDLKQLDVRFIFLLSLNFLAVITIDALRTRILLENMPFRTCLSNSLWGFYASAITPFAAGGQPFQIYHLVRSGIPFEKAASVIAVRFFSSFSFTIVSGFLFFLFYLDTFRSLGILGDLFFIGIVLAFVFYVFIMFLSFSRRFLERFFLSGPVMKIVMFFTKKSREEVENLARERILGYISTVKELWRSSKAKTIITIILSGAMIIAIHTSTYLSMKAVNPSVEVSLFQIITVQLALSLVVYFVPTPGASGAVEVVYYVVYSNLISKTDAVVSLLIWRFFNYYLFIILGIILGIGRLTKKPEEQSSG</sequence>
<keyword evidence="4 6" id="KW-1133">Transmembrane helix</keyword>
<feature type="transmembrane region" description="Helical" evidence="6">
    <location>
        <begin position="237"/>
        <end position="257"/>
    </location>
</feature>
<feature type="transmembrane region" description="Helical" evidence="6">
    <location>
        <begin position="52"/>
        <end position="71"/>
    </location>
</feature>
<keyword evidence="5 6" id="KW-0472">Membrane</keyword>
<feature type="transmembrane region" description="Helical" evidence="6">
    <location>
        <begin position="162"/>
        <end position="182"/>
    </location>
</feature>
<feature type="transmembrane region" description="Helical" evidence="6">
    <location>
        <begin position="126"/>
        <end position="150"/>
    </location>
</feature>
<accession>B9K8U4</accession>
<dbReference type="EMBL" id="CP000916">
    <property type="protein sequence ID" value="ACM23377.1"/>
    <property type="molecule type" value="Genomic_DNA"/>
</dbReference>
<dbReference type="KEGG" id="tna:CTN_1201"/>
<protein>
    <recommendedName>
        <fullName evidence="9">Integral membrane protein-like protein</fullName>
    </recommendedName>
</protein>
<evidence type="ECO:0000313" key="7">
    <source>
        <dbReference type="EMBL" id="ACM23377.1"/>
    </source>
</evidence>
<dbReference type="Pfam" id="PF03706">
    <property type="entry name" value="LPG_synthase_TM"/>
    <property type="match status" value="1"/>
</dbReference>
<evidence type="ECO:0000256" key="5">
    <source>
        <dbReference type="ARBA" id="ARBA00023136"/>
    </source>
</evidence>
<dbReference type="PANTHER" id="PTHR37693">
    <property type="entry name" value="PHOSPHATIDYLGLYCEROL LYSYLTRANSFERASE"/>
    <property type="match status" value="1"/>
</dbReference>
<dbReference type="HOGENOM" id="CLU_039146_3_0_0"/>
<dbReference type="InterPro" id="IPR022791">
    <property type="entry name" value="L-PG_synthase/AglD"/>
</dbReference>
<dbReference type="GO" id="GO:0005886">
    <property type="term" value="C:plasma membrane"/>
    <property type="evidence" value="ECO:0007669"/>
    <property type="project" value="UniProtKB-SubCell"/>
</dbReference>
<evidence type="ECO:0000256" key="6">
    <source>
        <dbReference type="SAM" id="Phobius"/>
    </source>
</evidence>
<dbReference type="eggNOG" id="COG0392">
    <property type="taxonomic scope" value="Bacteria"/>
</dbReference>
<evidence type="ECO:0000256" key="1">
    <source>
        <dbReference type="ARBA" id="ARBA00004651"/>
    </source>
</evidence>
<keyword evidence="2" id="KW-1003">Cell membrane</keyword>
<evidence type="ECO:0000256" key="2">
    <source>
        <dbReference type="ARBA" id="ARBA00022475"/>
    </source>
</evidence>
<evidence type="ECO:0000256" key="4">
    <source>
        <dbReference type="ARBA" id="ARBA00022989"/>
    </source>
</evidence>
<feature type="transmembrane region" description="Helical" evidence="6">
    <location>
        <begin position="91"/>
        <end position="114"/>
    </location>
</feature>
<evidence type="ECO:0008006" key="9">
    <source>
        <dbReference type="Google" id="ProtNLM"/>
    </source>
</evidence>
<organism evidence="7 8">
    <name type="scientific">Thermotoga neapolitana (strain ATCC 49049 / DSM 4359 / NBRC 107923 / NS-E)</name>
    <dbReference type="NCBI Taxonomy" id="309803"/>
    <lineage>
        <taxon>Bacteria</taxon>
        <taxon>Thermotogati</taxon>
        <taxon>Thermotogota</taxon>
        <taxon>Thermotogae</taxon>
        <taxon>Thermotogales</taxon>
        <taxon>Thermotogaceae</taxon>
        <taxon>Thermotoga</taxon>
    </lineage>
</organism>
<dbReference type="NCBIfam" id="TIGR00374">
    <property type="entry name" value="flippase-like domain"/>
    <property type="match status" value="1"/>
</dbReference>
<name>B9K8U4_THENN</name>
<keyword evidence="8" id="KW-1185">Reference proteome</keyword>